<dbReference type="Proteomes" id="UP000326396">
    <property type="component" value="Linkage Group LG12"/>
</dbReference>
<dbReference type="EMBL" id="SZYD01000004">
    <property type="protein sequence ID" value="KAD6454032.1"/>
    <property type="molecule type" value="Genomic_DNA"/>
</dbReference>
<accession>A0A5N6PHN6</accession>
<name>A0A5N6PHN6_9ASTR</name>
<comment type="caution">
    <text evidence="1">The sequence shown here is derived from an EMBL/GenBank/DDBJ whole genome shotgun (WGS) entry which is preliminary data.</text>
</comment>
<reference evidence="1 2" key="1">
    <citation type="submission" date="2019-05" db="EMBL/GenBank/DDBJ databases">
        <title>Mikania micrantha, genome provides insights into the molecular mechanism of rapid growth.</title>
        <authorList>
            <person name="Liu B."/>
        </authorList>
    </citation>
    <scope>NUCLEOTIDE SEQUENCE [LARGE SCALE GENOMIC DNA]</scope>
    <source>
        <strain evidence="1">NLD-2019</strain>
        <tissue evidence="1">Leaf</tissue>
    </source>
</reference>
<dbReference type="PANTHER" id="PTHR33785:SF11">
    <property type="entry name" value="DUF4005 DOMAIN-CONTAINING PROTEIN"/>
    <property type="match status" value="1"/>
</dbReference>
<gene>
    <name evidence="1" type="ORF">E3N88_08738</name>
</gene>
<protein>
    <submittedName>
        <fullName evidence="1">Uncharacterized protein</fullName>
    </submittedName>
</protein>
<sequence>MKQPLIFTNITEPMSRYYSNPPSMGQNQEILIKISSNDEKDSSFCSHKQNPSPGFISKESVPVFIDGSDVEDDVEDEESEFKMGRLIRQASFDSCHLSTPQQTTKVITGSASLQRFLSQKTETNQEKIMDMRKVESMKERDRSKNLMKMGKNNGGAPTIPRGWVDKGSSEDMKAQIRFWARAVAYNLHQEC</sequence>
<proteinExistence type="predicted"/>
<evidence type="ECO:0000313" key="1">
    <source>
        <dbReference type="EMBL" id="KAD6454032.1"/>
    </source>
</evidence>
<evidence type="ECO:0000313" key="2">
    <source>
        <dbReference type="Proteomes" id="UP000326396"/>
    </source>
</evidence>
<keyword evidence="2" id="KW-1185">Reference proteome</keyword>
<dbReference type="PANTHER" id="PTHR33785">
    <property type="entry name" value="OS06G0550800 PROTEIN"/>
    <property type="match status" value="1"/>
</dbReference>
<dbReference type="AlphaFoldDB" id="A0A5N6PHN6"/>
<organism evidence="1 2">
    <name type="scientific">Mikania micrantha</name>
    <name type="common">bitter vine</name>
    <dbReference type="NCBI Taxonomy" id="192012"/>
    <lineage>
        <taxon>Eukaryota</taxon>
        <taxon>Viridiplantae</taxon>
        <taxon>Streptophyta</taxon>
        <taxon>Embryophyta</taxon>
        <taxon>Tracheophyta</taxon>
        <taxon>Spermatophyta</taxon>
        <taxon>Magnoliopsida</taxon>
        <taxon>eudicotyledons</taxon>
        <taxon>Gunneridae</taxon>
        <taxon>Pentapetalae</taxon>
        <taxon>asterids</taxon>
        <taxon>campanulids</taxon>
        <taxon>Asterales</taxon>
        <taxon>Asteraceae</taxon>
        <taxon>Asteroideae</taxon>
        <taxon>Heliantheae alliance</taxon>
        <taxon>Eupatorieae</taxon>
        <taxon>Mikania</taxon>
    </lineage>
</organism>
<dbReference type="OrthoDB" id="1875420at2759"/>